<evidence type="ECO:0000256" key="6">
    <source>
        <dbReference type="ARBA" id="ARBA00022822"/>
    </source>
</evidence>
<dbReference type="RefSeq" id="WP_132123808.1">
    <property type="nucleotide sequence ID" value="NZ_SLWS01000011.1"/>
</dbReference>
<dbReference type="InterPro" id="IPR045186">
    <property type="entry name" value="Indole-3-glycerol_P_synth"/>
</dbReference>
<feature type="domain" description="Indole-3-glycerol phosphate synthase" evidence="9">
    <location>
        <begin position="4"/>
        <end position="216"/>
    </location>
</feature>
<evidence type="ECO:0000256" key="3">
    <source>
        <dbReference type="ARBA" id="ARBA00012362"/>
    </source>
</evidence>
<comment type="pathway">
    <text evidence="2">Amino-acid biosynthesis; L-tryptophan biosynthesis; L-tryptophan from chorismate: step 4/5.</text>
</comment>
<dbReference type="GO" id="GO:0004640">
    <property type="term" value="F:phosphoribosylanthranilate isomerase activity"/>
    <property type="evidence" value="ECO:0007669"/>
    <property type="project" value="TreeGrafter"/>
</dbReference>
<evidence type="ECO:0000313" key="11">
    <source>
        <dbReference type="Proteomes" id="UP000295680"/>
    </source>
</evidence>
<dbReference type="OrthoDB" id="7845323at2"/>
<evidence type="ECO:0000256" key="5">
    <source>
        <dbReference type="ARBA" id="ARBA00022793"/>
    </source>
</evidence>
<dbReference type="SUPFAM" id="SSF51366">
    <property type="entry name" value="Ribulose-phoshate binding barrel"/>
    <property type="match status" value="1"/>
</dbReference>
<proteinExistence type="predicted"/>
<evidence type="ECO:0000256" key="1">
    <source>
        <dbReference type="ARBA" id="ARBA00001633"/>
    </source>
</evidence>
<dbReference type="UniPathway" id="UPA00035">
    <property type="reaction ID" value="UER00043"/>
</dbReference>
<keyword evidence="5" id="KW-0210">Decarboxylase</keyword>
<gene>
    <name evidence="10" type="ORF">EV192_11128</name>
</gene>
<evidence type="ECO:0000256" key="2">
    <source>
        <dbReference type="ARBA" id="ARBA00004696"/>
    </source>
</evidence>
<dbReference type="EMBL" id="SLWS01000011">
    <property type="protein sequence ID" value="TCO52834.1"/>
    <property type="molecule type" value="Genomic_DNA"/>
</dbReference>
<accession>A0A4R2J423</accession>
<protein>
    <recommendedName>
        <fullName evidence="3">indole-3-glycerol-phosphate synthase</fullName>
        <ecNumber evidence="3">4.1.1.48</ecNumber>
    </recommendedName>
</protein>
<organism evidence="10 11">
    <name type="scientific">Actinocrispum wychmicini</name>
    <dbReference type="NCBI Taxonomy" id="1213861"/>
    <lineage>
        <taxon>Bacteria</taxon>
        <taxon>Bacillati</taxon>
        <taxon>Actinomycetota</taxon>
        <taxon>Actinomycetes</taxon>
        <taxon>Pseudonocardiales</taxon>
        <taxon>Pseudonocardiaceae</taxon>
        <taxon>Actinocrispum</taxon>
    </lineage>
</organism>
<reference evidence="10 11" key="1">
    <citation type="submission" date="2019-03" db="EMBL/GenBank/DDBJ databases">
        <title>Genomic Encyclopedia of Type Strains, Phase IV (KMG-IV): sequencing the most valuable type-strain genomes for metagenomic binning, comparative biology and taxonomic classification.</title>
        <authorList>
            <person name="Goeker M."/>
        </authorList>
    </citation>
    <scope>NUCLEOTIDE SEQUENCE [LARGE SCALE GENOMIC DNA]</scope>
    <source>
        <strain evidence="10 11">DSM 45934</strain>
    </source>
</reference>
<dbReference type="InterPro" id="IPR013798">
    <property type="entry name" value="Indole-3-glycerol_P_synth_dom"/>
</dbReference>
<keyword evidence="8" id="KW-0456">Lyase</keyword>
<evidence type="ECO:0000259" key="9">
    <source>
        <dbReference type="Pfam" id="PF00218"/>
    </source>
</evidence>
<keyword evidence="7" id="KW-0057">Aromatic amino acid biosynthesis</keyword>
<evidence type="ECO:0000256" key="4">
    <source>
        <dbReference type="ARBA" id="ARBA00022605"/>
    </source>
</evidence>
<dbReference type="EC" id="4.1.1.48" evidence="3"/>
<dbReference type="Gene3D" id="3.20.20.70">
    <property type="entry name" value="Aldolase class I"/>
    <property type="match status" value="1"/>
</dbReference>
<keyword evidence="4" id="KW-0028">Amino-acid biosynthesis</keyword>
<dbReference type="AlphaFoldDB" id="A0A4R2J423"/>
<dbReference type="InterPro" id="IPR011060">
    <property type="entry name" value="RibuloseP-bd_barrel"/>
</dbReference>
<dbReference type="PANTHER" id="PTHR22854:SF2">
    <property type="entry name" value="INDOLE-3-GLYCEROL-PHOSPHATE SYNTHASE"/>
    <property type="match status" value="1"/>
</dbReference>
<dbReference type="GO" id="GO:0000162">
    <property type="term" value="P:L-tryptophan biosynthetic process"/>
    <property type="evidence" value="ECO:0007669"/>
    <property type="project" value="UniProtKB-UniPathway"/>
</dbReference>
<dbReference type="InterPro" id="IPR013785">
    <property type="entry name" value="Aldolase_TIM"/>
</dbReference>
<evidence type="ECO:0000256" key="8">
    <source>
        <dbReference type="ARBA" id="ARBA00023239"/>
    </source>
</evidence>
<dbReference type="GO" id="GO:0004425">
    <property type="term" value="F:indole-3-glycerol-phosphate synthase activity"/>
    <property type="evidence" value="ECO:0007669"/>
    <property type="project" value="UniProtKB-EC"/>
</dbReference>
<dbReference type="Pfam" id="PF00218">
    <property type="entry name" value="IGPS"/>
    <property type="match status" value="1"/>
</dbReference>
<evidence type="ECO:0000256" key="7">
    <source>
        <dbReference type="ARBA" id="ARBA00023141"/>
    </source>
</evidence>
<comment type="catalytic activity">
    <reaction evidence="1">
        <text>1-(2-carboxyphenylamino)-1-deoxy-D-ribulose 5-phosphate + H(+) = (1S,2R)-1-C-(indol-3-yl)glycerol 3-phosphate + CO2 + H2O</text>
        <dbReference type="Rhea" id="RHEA:23476"/>
        <dbReference type="ChEBI" id="CHEBI:15377"/>
        <dbReference type="ChEBI" id="CHEBI:15378"/>
        <dbReference type="ChEBI" id="CHEBI:16526"/>
        <dbReference type="ChEBI" id="CHEBI:58613"/>
        <dbReference type="ChEBI" id="CHEBI:58866"/>
        <dbReference type="EC" id="4.1.1.48"/>
    </reaction>
</comment>
<keyword evidence="6" id="KW-0822">Tryptophan biosynthesis</keyword>
<keyword evidence="11" id="KW-1185">Reference proteome</keyword>
<sequence length="232" mass="24818">MMAFIDALVNADRPVIMELKRRDPNGVDLFGDRTIPQIVAEYEASGAPCISVVTGKWFGGTDSMLHEVAQLTNRPILQKDFITRKDQLAKAKQLGASAVLLTAGLLPKSSIHNLVEASLAIGLTPFVEVTEEAEIDALPRAADCVVAVNNKDIKNKERDPGDLDRSIRLLPALQRSGTRCPVSASGIAQPGDAAKLLAEGYRGLLIGTGLLRTGSLAEWLAGLDELRGPRVS</sequence>
<evidence type="ECO:0000313" key="10">
    <source>
        <dbReference type="EMBL" id="TCO52834.1"/>
    </source>
</evidence>
<name>A0A4R2J423_9PSEU</name>
<dbReference type="Proteomes" id="UP000295680">
    <property type="component" value="Unassembled WGS sequence"/>
</dbReference>
<comment type="caution">
    <text evidence="10">The sequence shown here is derived from an EMBL/GenBank/DDBJ whole genome shotgun (WGS) entry which is preliminary data.</text>
</comment>
<dbReference type="PANTHER" id="PTHR22854">
    <property type="entry name" value="TRYPTOPHAN BIOSYNTHESIS PROTEIN"/>
    <property type="match status" value="1"/>
</dbReference>